<dbReference type="InterPro" id="IPR010723">
    <property type="entry name" value="HemN_C"/>
</dbReference>
<name>A0ABY6BHG0_9GAMM</name>
<sequence length="441" mass="48733">MTDLLERLAASPFEAYAYSYPHKTAYRALAEAVPLAGAWQAEDRSRLFAYFHIPFCTYRCGFCNLFAIGQPGDDLVDRYLDQMQRQMTIVAGQLGDHRIAQVVLGGGTPSYLTAAQLATLFEVIGRRFTVDLGKAPVGMEVSPETATHDRLSVCRSAGVDRISMGVQSFSESELSALVRPASVRAVLDAVDVIRRLDFPTLNLDLIYGIPGQTPASFVQSLRQLLALQPEEIYLYPLYVRPQTGMDRLARQPADAARRQLYEVGRDHLLASGYHQVSMRLFRTTPLTAAPATAYRCQDDGMVGIGCGARSYTRALHYSDDYAVARSGIHAILRRYVELAPEAFAQARHGFVLNDEEQRRRYLIQSLLTWPGLGIADYATRFGETPQHDFPEIDALQAAGLARADAAHIALTPEGMAYADAIGPWLNSAPVQQRMAEYAHAV</sequence>
<dbReference type="Pfam" id="PF06969">
    <property type="entry name" value="HemN_C"/>
    <property type="match status" value="1"/>
</dbReference>
<dbReference type="PANTHER" id="PTHR13932:SF5">
    <property type="entry name" value="RADICAL S-ADENOSYL METHIONINE DOMAIN-CONTAINING PROTEIN 1, MITOCHONDRIAL"/>
    <property type="match status" value="1"/>
</dbReference>
<accession>A0ABY6BHG0</accession>
<dbReference type="InterPro" id="IPR034505">
    <property type="entry name" value="Coproporphyrinogen-III_oxidase"/>
</dbReference>
<dbReference type="CDD" id="cd01335">
    <property type="entry name" value="Radical_SAM"/>
    <property type="match status" value="1"/>
</dbReference>
<dbReference type="SFLD" id="SFLDG01065">
    <property type="entry name" value="anaerobic_coproporphyrinogen-I"/>
    <property type="match status" value="1"/>
</dbReference>
<dbReference type="Gene3D" id="3.30.750.200">
    <property type="match status" value="1"/>
</dbReference>
<dbReference type="InterPro" id="IPR058240">
    <property type="entry name" value="rSAM_sf"/>
</dbReference>
<feature type="domain" description="Radical SAM core" evidence="1">
    <location>
        <begin position="41"/>
        <end position="279"/>
    </location>
</feature>
<organism evidence="2 3">
    <name type="scientific">Tahibacter amnicola</name>
    <dbReference type="NCBI Taxonomy" id="2976241"/>
    <lineage>
        <taxon>Bacteria</taxon>
        <taxon>Pseudomonadati</taxon>
        <taxon>Pseudomonadota</taxon>
        <taxon>Gammaproteobacteria</taxon>
        <taxon>Lysobacterales</taxon>
        <taxon>Rhodanobacteraceae</taxon>
        <taxon>Tahibacter</taxon>
    </lineage>
</organism>
<dbReference type="Proteomes" id="UP001064632">
    <property type="component" value="Chromosome"/>
</dbReference>
<reference evidence="2" key="1">
    <citation type="submission" date="2022-09" db="EMBL/GenBank/DDBJ databases">
        <title>Tahibacter sp. nov., isolated from a fresh water.</title>
        <authorList>
            <person name="Baek J.H."/>
            <person name="Lee J.K."/>
            <person name="Kim J.M."/>
            <person name="Jeon C.O."/>
        </authorList>
    </citation>
    <scope>NUCLEOTIDE SEQUENCE</scope>
    <source>
        <strain evidence="2">W38</strain>
    </source>
</reference>
<dbReference type="NCBIfam" id="NF006067">
    <property type="entry name" value="PRK08208.1"/>
    <property type="match status" value="1"/>
</dbReference>
<dbReference type="Pfam" id="PF04055">
    <property type="entry name" value="Radical_SAM"/>
    <property type="match status" value="1"/>
</dbReference>
<evidence type="ECO:0000313" key="3">
    <source>
        <dbReference type="Proteomes" id="UP001064632"/>
    </source>
</evidence>
<dbReference type="EMBL" id="CP104694">
    <property type="protein sequence ID" value="UXI69458.1"/>
    <property type="molecule type" value="Genomic_DNA"/>
</dbReference>
<dbReference type="SFLD" id="SFLDS00029">
    <property type="entry name" value="Radical_SAM"/>
    <property type="match status" value="1"/>
</dbReference>
<dbReference type="RefSeq" id="WP_261696413.1">
    <property type="nucleotide sequence ID" value="NZ_CP104694.1"/>
</dbReference>
<dbReference type="SMART" id="SM00729">
    <property type="entry name" value="Elp3"/>
    <property type="match status" value="1"/>
</dbReference>
<dbReference type="InterPro" id="IPR007197">
    <property type="entry name" value="rSAM"/>
</dbReference>
<evidence type="ECO:0000259" key="1">
    <source>
        <dbReference type="PROSITE" id="PS51918"/>
    </source>
</evidence>
<dbReference type="PROSITE" id="PS51918">
    <property type="entry name" value="RADICAL_SAM"/>
    <property type="match status" value="1"/>
</dbReference>
<protein>
    <submittedName>
        <fullName evidence="2">STM4012 family radical SAM protein</fullName>
    </submittedName>
</protein>
<evidence type="ECO:0000313" key="2">
    <source>
        <dbReference type="EMBL" id="UXI69458.1"/>
    </source>
</evidence>
<keyword evidence="3" id="KW-1185">Reference proteome</keyword>
<proteinExistence type="predicted"/>
<gene>
    <name evidence="2" type="ORF">N4264_07360</name>
</gene>
<dbReference type="SUPFAM" id="SSF102114">
    <property type="entry name" value="Radical SAM enzymes"/>
    <property type="match status" value="1"/>
</dbReference>
<dbReference type="PANTHER" id="PTHR13932">
    <property type="entry name" value="COPROPORPHYRINIGEN III OXIDASE"/>
    <property type="match status" value="1"/>
</dbReference>
<dbReference type="InterPro" id="IPR006638">
    <property type="entry name" value="Elp3/MiaA/NifB-like_rSAM"/>
</dbReference>